<protein>
    <recommendedName>
        <fullName evidence="4">Peptidyl-prolyl cis-trans isomerase</fullName>
        <shortName evidence="4">PPIase</shortName>
        <ecNumber evidence="4">5.2.1.8</ecNumber>
    </recommendedName>
</protein>
<dbReference type="SUPFAM" id="SSF50891">
    <property type="entry name" value="Cyclophilin-like"/>
    <property type="match status" value="1"/>
</dbReference>
<accession>A0A1M6AG88</accession>
<dbReference type="OrthoDB" id="9807797at2"/>
<dbReference type="InterPro" id="IPR029000">
    <property type="entry name" value="Cyclophilin-like_dom_sf"/>
</dbReference>
<evidence type="ECO:0000256" key="1">
    <source>
        <dbReference type="ARBA" id="ARBA00002388"/>
    </source>
</evidence>
<organism evidence="7 8">
    <name type="scientific">Thermoclostridium caenicola</name>
    <dbReference type="NCBI Taxonomy" id="659425"/>
    <lineage>
        <taxon>Bacteria</taxon>
        <taxon>Bacillati</taxon>
        <taxon>Bacillota</taxon>
        <taxon>Clostridia</taxon>
        <taxon>Eubacteriales</taxon>
        <taxon>Oscillospiraceae</taxon>
        <taxon>Thermoclostridium</taxon>
    </lineage>
</organism>
<keyword evidence="4" id="KW-0732">Signal</keyword>
<comment type="catalytic activity">
    <reaction evidence="4">
        <text>[protein]-peptidylproline (omega=180) = [protein]-peptidylproline (omega=0)</text>
        <dbReference type="Rhea" id="RHEA:16237"/>
        <dbReference type="Rhea" id="RHEA-COMP:10747"/>
        <dbReference type="Rhea" id="RHEA-COMP:10748"/>
        <dbReference type="ChEBI" id="CHEBI:83833"/>
        <dbReference type="ChEBI" id="CHEBI:83834"/>
        <dbReference type="EC" id="5.2.1.8"/>
    </reaction>
</comment>
<evidence type="ECO:0000256" key="3">
    <source>
        <dbReference type="ARBA" id="ARBA00023235"/>
    </source>
</evidence>
<dbReference type="Pfam" id="PF00160">
    <property type="entry name" value="Pro_isomerase"/>
    <property type="match status" value="1"/>
</dbReference>
<dbReference type="GO" id="GO:0006457">
    <property type="term" value="P:protein folding"/>
    <property type="evidence" value="ECO:0007669"/>
    <property type="project" value="InterPro"/>
</dbReference>
<gene>
    <name evidence="7" type="ORF">SAMN05444373_100128</name>
</gene>
<keyword evidence="8" id="KW-1185">Reference proteome</keyword>
<evidence type="ECO:0000313" key="7">
    <source>
        <dbReference type="EMBL" id="SHI35475.1"/>
    </source>
</evidence>
<dbReference type="GO" id="GO:0003755">
    <property type="term" value="F:peptidyl-prolyl cis-trans isomerase activity"/>
    <property type="evidence" value="ECO:0007669"/>
    <property type="project" value="UniProtKB-UniRule"/>
</dbReference>
<dbReference type="EC" id="5.2.1.8" evidence="4"/>
<feature type="domain" description="PPIase cyclophilin-type" evidence="6">
    <location>
        <begin position="65"/>
        <end position="243"/>
    </location>
</feature>
<keyword evidence="2 4" id="KW-0697">Rotamase</keyword>
<evidence type="ECO:0000256" key="4">
    <source>
        <dbReference type="RuleBase" id="RU363019"/>
    </source>
</evidence>
<dbReference type="InterPro" id="IPR044666">
    <property type="entry name" value="Cyclophilin_A-like"/>
</dbReference>
<dbReference type="PROSITE" id="PS51257">
    <property type="entry name" value="PROKAR_LIPOPROTEIN"/>
    <property type="match status" value="1"/>
</dbReference>
<dbReference type="EMBL" id="FQZP01000001">
    <property type="protein sequence ID" value="SHI35475.1"/>
    <property type="molecule type" value="Genomic_DNA"/>
</dbReference>
<evidence type="ECO:0000259" key="6">
    <source>
        <dbReference type="PROSITE" id="PS50072"/>
    </source>
</evidence>
<dbReference type="PANTHER" id="PTHR45625">
    <property type="entry name" value="PEPTIDYL-PROLYL CIS-TRANS ISOMERASE-RELATED"/>
    <property type="match status" value="1"/>
</dbReference>
<proteinExistence type="inferred from homology"/>
<sequence length="247" mass="27198">MKNIRIFAIVALIVLFMTGGCTSKMAPSEEDKTQNPTGTPESTETTQLKYIAGYQLREPKAGDTVAIMKTSMGDIRILLFPEEAPKAVENFVTHSKNGYYDNVTFHRVIDDFMIQGGDPKGDGTGGESIWGEPFEDEFSLNLLHYRGALSMANAGPDTNGSQFFIVQRDQITEGEVNAMKEAGYPEDLIGLFKKHGGTPGLNFVHTVFGQVYEGMDVVDKIAAVETDEADKPLENVTIYTIEIQEIK</sequence>
<dbReference type="InterPro" id="IPR002130">
    <property type="entry name" value="Cyclophilin-type_PPIase_dom"/>
</dbReference>
<feature type="chain" id="PRO_5039760404" description="Peptidyl-prolyl cis-trans isomerase" evidence="4">
    <location>
        <begin position="27"/>
        <end position="247"/>
    </location>
</feature>
<feature type="region of interest" description="Disordered" evidence="5">
    <location>
        <begin position="25"/>
        <end position="45"/>
    </location>
</feature>
<evidence type="ECO:0000256" key="2">
    <source>
        <dbReference type="ARBA" id="ARBA00023110"/>
    </source>
</evidence>
<reference evidence="7 8" key="1">
    <citation type="submission" date="2016-11" db="EMBL/GenBank/DDBJ databases">
        <authorList>
            <person name="Varghese N."/>
            <person name="Submissions S."/>
        </authorList>
    </citation>
    <scope>NUCLEOTIDE SEQUENCE [LARGE SCALE GENOMIC DNA]</scope>
    <source>
        <strain evidence="7 8">DSM 19027</strain>
    </source>
</reference>
<keyword evidence="3 4" id="KW-0413">Isomerase</keyword>
<evidence type="ECO:0000313" key="8">
    <source>
        <dbReference type="Proteomes" id="UP000324781"/>
    </source>
</evidence>
<dbReference type="Proteomes" id="UP000324781">
    <property type="component" value="Unassembled WGS sequence"/>
</dbReference>
<dbReference type="PANTHER" id="PTHR45625:SF4">
    <property type="entry name" value="PEPTIDYLPROLYL ISOMERASE DOMAIN AND WD REPEAT-CONTAINING PROTEIN 1"/>
    <property type="match status" value="1"/>
</dbReference>
<name>A0A1M6AG88_9FIRM</name>
<dbReference type="PROSITE" id="PS50072">
    <property type="entry name" value="CSA_PPIASE_2"/>
    <property type="match status" value="1"/>
</dbReference>
<dbReference type="PRINTS" id="PR00153">
    <property type="entry name" value="CSAPPISMRASE"/>
</dbReference>
<evidence type="ECO:0000256" key="5">
    <source>
        <dbReference type="SAM" id="MobiDB-lite"/>
    </source>
</evidence>
<dbReference type="AlphaFoldDB" id="A0A1M6AG88"/>
<comment type="similarity">
    <text evidence="4">Belongs to the cyclophilin-type PPIase family.</text>
</comment>
<dbReference type="RefSeq" id="WP_149677318.1">
    <property type="nucleotide sequence ID" value="NZ_DAONMB010000019.1"/>
</dbReference>
<comment type="function">
    <text evidence="1 4">PPIases accelerate the folding of proteins. It catalyzes the cis-trans isomerization of proline imidic peptide bonds in oligopeptides.</text>
</comment>
<feature type="signal peptide" evidence="4">
    <location>
        <begin position="1"/>
        <end position="26"/>
    </location>
</feature>
<dbReference type="PROSITE" id="PS00170">
    <property type="entry name" value="CSA_PPIASE_1"/>
    <property type="match status" value="1"/>
</dbReference>
<dbReference type="InterPro" id="IPR020892">
    <property type="entry name" value="Cyclophilin-type_PPIase_CS"/>
</dbReference>
<dbReference type="Gene3D" id="2.40.100.10">
    <property type="entry name" value="Cyclophilin-like"/>
    <property type="match status" value="1"/>
</dbReference>
<feature type="compositionally biased region" description="Polar residues" evidence="5">
    <location>
        <begin position="34"/>
        <end position="45"/>
    </location>
</feature>